<organism evidence="3 4">
    <name type="scientific">Paspalum notatum var. saurae</name>
    <dbReference type="NCBI Taxonomy" id="547442"/>
    <lineage>
        <taxon>Eukaryota</taxon>
        <taxon>Viridiplantae</taxon>
        <taxon>Streptophyta</taxon>
        <taxon>Embryophyta</taxon>
        <taxon>Tracheophyta</taxon>
        <taxon>Spermatophyta</taxon>
        <taxon>Magnoliopsida</taxon>
        <taxon>Liliopsida</taxon>
        <taxon>Poales</taxon>
        <taxon>Poaceae</taxon>
        <taxon>PACMAD clade</taxon>
        <taxon>Panicoideae</taxon>
        <taxon>Andropogonodae</taxon>
        <taxon>Paspaleae</taxon>
        <taxon>Paspalinae</taxon>
        <taxon>Paspalum</taxon>
    </lineage>
</organism>
<keyword evidence="2" id="KW-1133">Transmembrane helix</keyword>
<proteinExistence type="predicted"/>
<accession>A0AAQ3SUL8</accession>
<reference evidence="3 4" key="1">
    <citation type="submission" date="2024-02" db="EMBL/GenBank/DDBJ databases">
        <title>High-quality chromosome-scale genome assembly of Pensacola bahiagrass (Paspalum notatum Flugge var. saurae).</title>
        <authorList>
            <person name="Vega J.M."/>
            <person name="Podio M."/>
            <person name="Orjuela J."/>
            <person name="Siena L.A."/>
            <person name="Pessino S.C."/>
            <person name="Combes M.C."/>
            <person name="Mariac C."/>
            <person name="Albertini E."/>
            <person name="Pupilli F."/>
            <person name="Ortiz J.P.A."/>
            <person name="Leblanc O."/>
        </authorList>
    </citation>
    <scope>NUCLEOTIDE SEQUENCE [LARGE SCALE GENOMIC DNA]</scope>
    <source>
        <strain evidence="3">R1</strain>
        <tissue evidence="3">Leaf</tissue>
    </source>
</reference>
<protein>
    <submittedName>
        <fullName evidence="3">Uncharacterized protein</fullName>
    </submittedName>
</protein>
<evidence type="ECO:0000256" key="2">
    <source>
        <dbReference type="SAM" id="Phobius"/>
    </source>
</evidence>
<name>A0AAQ3SUL8_PASNO</name>
<sequence length="120" mass="13438">MQISQKQTSVLLFLAGYCYVALMHIQYIDRLRIIVFTIDMKCLFHTGTVEWERPKEASAQSVDFTDEFPGGSGIVAHQHSIICTRQGRPMGMRDGTDVGGSRQPGTRAQEVSDVPRPVRL</sequence>
<keyword evidence="4" id="KW-1185">Reference proteome</keyword>
<evidence type="ECO:0000313" key="3">
    <source>
        <dbReference type="EMBL" id="WVZ61027.1"/>
    </source>
</evidence>
<feature type="transmembrane region" description="Helical" evidence="2">
    <location>
        <begin position="9"/>
        <end position="28"/>
    </location>
</feature>
<evidence type="ECO:0000313" key="4">
    <source>
        <dbReference type="Proteomes" id="UP001341281"/>
    </source>
</evidence>
<keyword evidence="2" id="KW-0472">Membrane</keyword>
<dbReference type="AlphaFoldDB" id="A0AAQ3SUL8"/>
<gene>
    <name evidence="3" type="ORF">U9M48_010965</name>
</gene>
<dbReference type="EMBL" id="CP144746">
    <property type="protein sequence ID" value="WVZ61027.1"/>
    <property type="molecule type" value="Genomic_DNA"/>
</dbReference>
<dbReference type="Proteomes" id="UP001341281">
    <property type="component" value="Chromosome 02"/>
</dbReference>
<keyword evidence="2" id="KW-0812">Transmembrane</keyword>
<feature type="region of interest" description="Disordered" evidence="1">
    <location>
        <begin position="86"/>
        <end position="120"/>
    </location>
</feature>
<evidence type="ECO:0000256" key="1">
    <source>
        <dbReference type="SAM" id="MobiDB-lite"/>
    </source>
</evidence>